<organism evidence="1 2">
    <name type="scientific">Phascolarctobacterium succinatutens YIT 12067</name>
    <dbReference type="NCBI Taxonomy" id="626939"/>
    <lineage>
        <taxon>Bacteria</taxon>
        <taxon>Bacillati</taxon>
        <taxon>Bacillota</taxon>
        <taxon>Negativicutes</taxon>
        <taxon>Acidaminococcales</taxon>
        <taxon>Acidaminococcaceae</taxon>
        <taxon>Phascolarctobacterium</taxon>
    </lineage>
</organism>
<evidence type="ECO:0000313" key="2">
    <source>
        <dbReference type="Proteomes" id="UP000004923"/>
    </source>
</evidence>
<gene>
    <name evidence="1" type="ORF">HMPREF9443_00848</name>
</gene>
<comment type="caution">
    <text evidence="1">The sequence shown here is derived from an EMBL/GenBank/DDBJ whole genome shotgun (WGS) entry which is preliminary data.</text>
</comment>
<reference evidence="1 2" key="1">
    <citation type="submission" date="2011-01" db="EMBL/GenBank/DDBJ databases">
        <authorList>
            <person name="Weinstock G."/>
            <person name="Sodergren E."/>
            <person name="Clifton S."/>
            <person name="Fulton L."/>
            <person name="Fulton B."/>
            <person name="Courtney L."/>
            <person name="Fronick C."/>
            <person name="Harrison M."/>
            <person name="Strong C."/>
            <person name="Farmer C."/>
            <person name="Delahaunty K."/>
            <person name="Markovic C."/>
            <person name="Hall O."/>
            <person name="Minx P."/>
            <person name="Tomlinson C."/>
            <person name="Mitreva M."/>
            <person name="Hou S."/>
            <person name="Chen J."/>
            <person name="Wollam A."/>
            <person name="Pepin K.H."/>
            <person name="Johnson M."/>
            <person name="Bhonagiri V."/>
            <person name="Zhang X."/>
            <person name="Suruliraj S."/>
            <person name="Warren W."/>
            <person name="Chinwalla A."/>
            <person name="Mardis E.R."/>
            <person name="Wilson R.K."/>
        </authorList>
    </citation>
    <scope>NUCLEOTIDE SEQUENCE [LARGE SCALE GENOMIC DNA]</scope>
    <source>
        <strain evidence="1 2">YIT 12067</strain>
    </source>
</reference>
<proteinExistence type="predicted"/>
<keyword evidence="2" id="KW-1185">Reference proteome</keyword>
<protein>
    <submittedName>
        <fullName evidence="1">Uncharacterized protein</fullName>
    </submittedName>
</protein>
<accession>E8LDC1</accession>
<dbReference type="EMBL" id="AEVN01000033">
    <property type="protein sequence ID" value="EFY05136.1"/>
    <property type="molecule type" value="Genomic_DNA"/>
</dbReference>
<sequence>MNKLRPLSEIAGRGFLSHVQFVWPSNFICLIIKIRDSFQAIAIICNRKICLHLSVPAQSMI</sequence>
<name>E8LDC1_9FIRM</name>
<dbReference type="Proteomes" id="UP000004923">
    <property type="component" value="Unassembled WGS sequence"/>
</dbReference>
<dbReference type="HOGENOM" id="CLU_2918655_0_0_9"/>
<evidence type="ECO:0000313" key="1">
    <source>
        <dbReference type="EMBL" id="EFY05136.1"/>
    </source>
</evidence>
<dbReference type="AlphaFoldDB" id="E8LDC1"/>